<dbReference type="Pfam" id="PF00132">
    <property type="entry name" value="Hexapep"/>
    <property type="match status" value="1"/>
</dbReference>
<dbReference type="GO" id="GO:0016746">
    <property type="term" value="F:acyltransferase activity"/>
    <property type="evidence" value="ECO:0007669"/>
    <property type="project" value="UniProtKB-KW"/>
</dbReference>
<organism evidence="6 7">
    <name type="scientific">Spiroplasma sabaudiense Ar-1343</name>
    <dbReference type="NCBI Taxonomy" id="1276257"/>
    <lineage>
        <taxon>Bacteria</taxon>
        <taxon>Bacillati</taxon>
        <taxon>Mycoplasmatota</taxon>
        <taxon>Mollicutes</taxon>
        <taxon>Entomoplasmatales</taxon>
        <taxon>Spiroplasmataceae</taxon>
        <taxon>Spiroplasma</taxon>
    </lineage>
</organism>
<dbReference type="Gene3D" id="2.160.10.10">
    <property type="entry name" value="Hexapeptide repeat proteins"/>
    <property type="match status" value="1"/>
</dbReference>
<comment type="similarity">
    <text evidence="1">Belongs to the transferase hexapeptide repeat family.</text>
</comment>
<evidence type="ECO:0000256" key="1">
    <source>
        <dbReference type="ARBA" id="ARBA00007274"/>
    </source>
</evidence>
<keyword evidence="7" id="KW-1185">Reference proteome</keyword>
<name>W6A905_9MOLU</name>
<dbReference type="EMBL" id="CP006934">
    <property type="protein sequence ID" value="AHI53628.1"/>
    <property type="molecule type" value="Genomic_DNA"/>
</dbReference>
<reference evidence="6 7" key="1">
    <citation type="journal article" date="2014" name="Genome Biol. Evol.">
        <title>Molecular evolution of the substrate utilization strategies and putative virulence factors in mosquito-associated Spiroplasma species.</title>
        <authorList>
            <person name="Chang T.H."/>
            <person name="Lo W.S."/>
            <person name="Ku C."/>
            <person name="Chen L.L."/>
            <person name="Kuo C.H."/>
        </authorList>
    </citation>
    <scope>NUCLEOTIDE SEQUENCE [LARGE SCALE GENOMIC DNA]</scope>
    <source>
        <strain evidence="6">Ar-1343</strain>
    </source>
</reference>
<dbReference type="PATRIC" id="fig|1276257.3.peg.222"/>
<evidence type="ECO:0000313" key="6">
    <source>
        <dbReference type="EMBL" id="AHI53628.1"/>
    </source>
</evidence>
<evidence type="ECO:0000256" key="3">
    <source>
        <dbReference type="ARBA" id="ARBA00022737"/>
    </source>
</evidence>
<dbReference type="SUPFAM" id="SSF51161">
    <property type="entry name" value="Trimeric LpxA-like enzymes"/>
    <property type="match status" value="1"/>
</dbReference>
<dbReference type="InterPro" id="IPR001451">
    <property type="entry name" value="Hexapep"/>
</dbReference>
<dbReference type="RefSeq" id="WP_025250763.1">
    <property type="nucleotide sequence ID" value="NZ_CP006934.1"/>
</dbReference>
<dbReference type="GO" id="GO:0046677">
    <property type="term" value="P:response to antibiotic"/>
    <property type="evidence" value="ECO:0007669"/>
    <property type="project" value="UniProtKB-KW"/>
</dbReference>
<protein>
    <submittedName>
        <fullName evidence="6">Acetyltransferase</fullName>
    </submittedName>
</protein>
<dbReference type="PANTHER" id="PTHR43300:SF11">
    <property type="entry name" value="ACETYLTRANSFERASE RV3034C-RELATED"/>
    <property type="match status" value="1"/>
</dbReference>
<dbReference type="Proteomes" id="UP000019265">
    <property type="component" value="Chromosome"/>
</dbReference>
<keyword evidence="2 6" id="KW-0808">Transferase</keyword>
<dbReference type="eggNOG" id="COG0110">
    <property type="taxonomic scope" value="Bacteria"/>
</dbReference>
<dbReference type="OrthoDB" id="9801697at2"/>
<dbReference type="STRING" id="1276257.SSABA_v1c02160"/>
<keyword evidence="3" id="KW-0677">Repeat</keyword>
<dbReference type="CDD" id="cd03349">
    <property type="entry name" value="LbH_XAT"/>
    <property type="match status" value="1"/>
</dbReference>
<dbReference type="KEGG" id="ssab:SSABA_v1c02160"/>
<proteinExistence type="inferred from homology"/>
<evidence type="ECO:0000256" key="4">
    <source>
        <dbReference type="ARBA" id="ARBA00023251"/>
    </source>
</evidence>
<dbReference type="FunFam" id="2.160.10.10:FF:000037">
    <property type="entry name" value="Streptogramin A acetyltransferase"/>
    <property type="match status" value="1"/>
</dbReference>
<sequence length="214" mass="24426">MEVKKQFGPNPNEPLNKYLGTDFLKIYITNPNIEIGDYTYYSSLKSQQDLVNFQNENILYHFPFVGDKLIIGKFCQIGYKTKFIMKGANHGLNRISTYPFSIMGSGWEQQESFISNKGDIIVGHDVWFGYNSTIMPGVKIGNGAVIGTNALVTKDVPDYAIVGGNPAKIIRFRYNKKTIKKLNQIAWWDWDIKKITENLELLASNKIDKLMEKI</sequence>
<evidence type="ECO:0000313" key="7">
    <source>
        <dbReference type="Proteomes" id="UP000019265"/>
    </source>
</evidence>
<dbReference type="AlphaFoldDB" id="W6A905"/>
<dbReference type="InterPro" id="IPR011004">
    <property type="entry name" value="Trimer_LpxA-like_sf"/>
</dbReference>
<dbReference type="HOGENOM" id="CLU_051638_5_3_14"/>
<evidence type="ECO:0000256" key="5">
    <source>
        <dbReference type="ARBA" id="ARBA00023315"/>
    </source>
</evidence>
<dbReference type="InterPro" id="IPR050179">
    <property type="entry name" value="Trans_hexapeptide_repeat"/>
</dbReference>
<gene>
    <name evidence="6" type="ORF">SSABA_v1c02160</name>
</gene>
<evidence type="ECO:0000256" key="2">
    <source>
        <dbReference type="ARBA" id="ARBA00022679"/>
    </source>
</evidence>
<keyword evidence="5" id="KW-0012">Acyltransferase</keyword>
<dbReference type="PANTHER" id="PTHR43300">
    <property type="entry name" value="ACETYLTRANSFERASE"/>
    <property type="match status" value="1"/>
</dbReference>
<accession>W6A905</accession>
<keyword evidence="4" id="KW-0046">Antibiotic resistance</keyword>